<dbReference type="AlphaFoldDB" id="A0AAD3RM09"/>
<dbReference type="GO" id="GO:0040014">
    <property type="term" value="P:regulation of multicellular organism growth"/>
    <property type="evidence" value="ECO:0007669"/>
    <property type="project" value="InterPro"/>
</dbReference>
<dbReference type="Proteomes" id="UP001279410">
    <property type="component" value="Unassembled WGS sequence"/>
</dbReference>
<dbReference type="InterPro" id="IPR032868">
    <property type="entry name" value="FTO"/>
</dbReference>
<dbReference type="GO" id="GO:0035516">
    <property type="term" value="F:broad specificity oxidative DNA demethylase activity"/>
    <property type="evidence" value="ECO:0007669"/>
    <property type="project" value="InterPro"/>
</dbReference>
<comment type="caution">
    <text evidence="2">The sequence shown here is derived from an EMBL/GenBank/DDBJ whole genome shotgun (WGS) entry which is preliminary data.</text>
</comment>
<protein>
    <submittedName>
        <fullName evidence="2">Alpha-ketoglutarate-dependent dioxygenase FTO</fullName>
    </submittedName>
</protein>
<proteinExistence type="predicted"/>
<dbReference type="InterPro" id="IPR024366">
    <property type="entry name" value="FTO_C"/>
</dbReference>
<sequence length="66" mass="8455">HCEEIHNEVEFEWLRQYWFQGQRYTRFCSWWTRPMEQLEKDWRLMETMVGPFRRSLVTWQPRCLVS</sequence>
<gene>
    <name evidence="2" type="ORF">AKAME5_002538500</name>
</gene>
<evidence type="ECO:0000259" key="1">
    <source>
        <dbReference type="Pfam" id="PF12934"/>
    </source>
</evidence>
<dbReference type="PANTHER" id="PTHR31291:SF2">
    <property type="entry name" value="ALPHA-KETOGLUTARATE-DEPENDENT DIOXYGENASE FTO"/>
    <property type="match status" value="1"/>
</dbReference>
<name>A0AAD3RM09_LATJO</name>
<organism evidence="2 3">
    <name type="scientific">Lates japonicus</name>
    <name type="common">Japanese lates</name>
    <dbReference type="NCBI Taxonomy" id="270547"/>
    <lineage>
        <taxon>Eukaryota</taxon>
        <taxon>Metazoa</taxon>
        <taxon>Chordata</taxon>
        <taxon>Craniata</taxon>
        <taxon>Vertebrata</taxon>
        <taxon>Euteleostomi</taxon>
        <taxon>Actinopterygii</taxon>
        <taxon>Neopterygii</taxon>
        <taxon>Teleostei</taxon>
        <taxon>Neoteleostei</taxon>
        <taxon>Acanthomorphata</taxon>
        <taxon>Carangaria</taxon>
        <taxon>Carangaria incertae sedis</taxon>
        <taxon>Centropomidae</taxon>
        <taxon>Lates</taxon>
    </lineage>
</organism>
<reference evidence="2" key="1">
    <citation type="submission" date="2022-08" db="EMBL/GenBank/DDBJ databases">
        <title>Genome sequencing of akame (Lates japonicus).</title>
        <authorList>
            <person name="Hashiguchi Y."/>
            <person name="Takahashi H."/>
        </authorList>
    </citation>
    <scope>NUCLEOTIDE SEQUENCE</scope>
    <source>
        <strain evidence="2">Kochi</strain>
    </source>
</reference>
<dbReference type="GO" id="GO:0008198">
    <property type="term" value="F:ferrous iron binding"/>
    <property type="evidence" value="ECO:0007669"/>
    <property type="project" value="TreeGrafter"/>
</dbReference>
<evidence type="ECO:0000313" key="3">
    <source>
        <dbReference type="Proteomes" id="UP001279410"/>
    </source>
</evidence>
<dbReference type="GO" id="GO:1990931">
    <property type="term" value="F:mRNA N6-methyladenosine dioxygenase activity"/>
    <property type="evidence" value="ECO:0007669"/>
    <property type="project" value="TreeGrafter"/>
</dbReference>
<keyword evidence="2" id="KW-0560">Oxidoreductase</keyword>
<feature type="domain" description="Alpha-ketoglutarate-dependent dioxygenase FTO C-terminal" evidence="1">
    <location>
        <begin position="1"/>
        <end position="49"/>
    </location>
</feature>
<dbReference type="GO" id="GO:0006307">
    <property type="term" value="P:DNA alkylation repair"/>
    <property type="evidence" value="ECO:0007669"/>
    <property type="project" value="InterPro"/>
</dbReference>
<keyword evidence="3" id="KW-1185">Reference proteome</keyword>
<dbReference type="Gene3D" id="1.20.58.1470">
    <property type="entry name" value="FTO C-terminal domain"/>
    <property type="match status" value="1"/>
</dbReference>
<accession>A0AAD3RM09</accession>
<dbReference type="Pfam" id="PF12934">
    <property type="entry name" value="FTO_CTD"/>
    <property type="match status" value="1"/>
</dbReference>
<dbReference type="GO" id="GO:0042245">
    <property type="term" value="P:RNA repair"/>
    <property type="evidence" value="ECO:0007669"/>
    <property type="project" value="InterPro"/>
</dbReference>
<evidence type="ECO:0000313" key="2">
    <source>
        <dbReference type="EMBL" id="GLD74058.1"/>
    </source>
</evidence>
<keyword evidence="2" id="KW-0223">Dioxygenase</keyword>
<feature type="non-terminal residue" evidence="2">
    <location>
        <position position="1"/>
    </location>
</feature>
<dbReference type="PANTHER" id="PTHR31291">
    <property type="entry name" value="ALPHA-KETOGLUTARATE-DEPENDENT DIOXYGENASE FTO"/>
    <property type="match status" value="1"/>
</dbReference>
<dbReference type="InterPro" id="IPR038413">
    <property type="entry name" value="FTO_C_sf"/>
</dbReference>
<dbReference type="EMBL" id="BRZM01001976">
    <property type="protein sequence ID" value="GLD74058.1"/>
    <property type="molecule type" value="Genomic_DNA"/>
</dbReference>